<evidence type="ECO:0000313" key="1">
    <source>
        <dbReference type="EMBL" id="KAF3954155.1"/>
    </source>
</evidence>
<protein>
    <submittedName>
        <fullName evidence="1">Uncharacterized protein</fullName>
    </submittedName>
</protein>
<accession>A0A8J4QQN0</accession>
<dbReference type="Proteomes" id="UP000737018">
    <property type="component" value="Unassembled WGS sequence"/>
</dbReference>
<organism evidence="1 2">
    <name type="scientific">Castanea mollissima</name>
    <name type="common">Chinese chestnut</name>
    <dbReference type="NCBI Taxonomy" id="60419"/>
    <lineage>
        <taxon>Eukaryota</taxon>
        <taxon>Viridiplantae</taxon>
        <taxon>Streptophyta</taxon>
        <taxon>Embryophyta</taxon>
        <taxon>Tracheophyta</taxon>
        <taxon>Spermatophyta</taxon>
        <taxon>Magnoliopsida</taxon>
        <taxon>eudicotyledons</taxon>
        <taxon>Gunneridae</taxon>
        <taxon>Pentapetalae</taxon>
        <taxon>rosids</taxon>
        <taxon>fabids</taxon>
        <taxon>Fagales</taxon>
        <taxon>Fagaceae</taxon>
        <taxon>Castanea</taxon>
    </lineage>
</organism>
<dbReference type="EMBL" id="JRKL02003805">
    <property type="protein sequence ID" value="KAF3954155.1"/>
    <property type="molecule type" value="Genomic_DNA"/>
</dbReference>
<reference evidence="1" key="1">
    <citation type="submission" date="2020-03" db="EMBL/GenBank/DDBJ databases">
        <title>Castanea mollissima Vanexum genome sequencing.</title>
        <authorList>
            <person name="Staton M."/>
        </authorList>
    </citation>
    <scope>NUCLEOTIDE SEQUENCE</scope>
    <source>
        <tissue evidence="1">Leaf</tissue>
    </source>
</reference>
<proteinExistence type="predicted"/>
<comment type="caution">
    <text evidence="1">The sequence shown here is derived from an EMBL/GenBank/DDBJ whole genome shotgun (WGS) entry which is preliminary data.</text>
</comment>
<keyword evidence="2" id="KW-1185">Reference proteome</keyword>
<name>A0A8J4QQN0_9ROSI</name>
<sequence>MQILGPVTISKSAKIFLLENKQWKQAPFSKRDKGRKAVDVDATIKDAYSNIIEQNKCRPEDI</sequence>
<dbReference type="AlphaFoldDB" id="A0A8J4QQN0"/>
<evidence type="ECO:0000313" key="2">
    <source>
        <dbReference type="Proteomes" id="UP000737018"/>
    </source>
</evidence>
<gene>
    <name evidence="1" type="ORF">CMV_020464</name>
</gene>